<dbReference type="PROSITE" id="PS50893">
    <property type="entry name" value="ABC_TRANSPORTER_2"/>
    <property type="match status" value="1"/>
</dbReference>
<keyword evidence="4" id="KW-0547">Nucleotide-binding</keyword>
<dbReference type="InterPro" id="IPR013563">
    <property type="entry name" value="Oligopep_ABC_C"/>
</dbReference>
<evidence type="ECO:0000256" key="4">
    <source>
        <dbReference type="ARBA" id="ARBA00022741"/>
    </source>
</evidence>
<keyword evidence="8" id="KW-1185">Reference proteome</keyword>
<dbReference type="CDD" id="cd03257">
    <property type="entry name" value="ABC_NikE_OppD_transporters"/>
    <property type="match status" value="1"/>
</dbReference>
<protein>
    <submittedName>
        <fullName evidence="7">Dipeptide transport system ATP-binding protein</fullName>
    </submittedName>
</protein>
<organism evidence="7 8">
    <name type="scientific">Kaistia hirudinis</name>
    <dbReference type="NCBI Taxonomy" id="1293440"/>
    <lineage>
        <taxon>Bacteria</taxon>
        <taxon>Pseudomonadati</taxon>
        <taxon>Pseudomonadota</taxon>
        <taxon>Alphaproteobacteria</taxon>
        <taxon>Hyphomicrobiales</taxon>
        <taxon>Kaistiaceae</taxon>
        <taxon>Kaistia</taxon>
    </lineage>
</organism>
<evidence type="ECO:0000256" key="3">
    <source>
        <dbReference type="ARBA" id="ARBA00022448"/>
    </source>
</evidence>
<dbReference type="GO" id="GO:0005524">
    <property type="term" value="F:ATP binding"/>
    <property type="evidence" value="ECO:0007669"/>
    <property type="project" value="UniProtKB-KW"/>
</dbReference>
<comment type="subcellular location">
    <subcellularLocation>
        <location evidence="1">Cell inner membrane</location>
        <topology evidence="1">Peripheral membrane protein</topology>
    </subcellularLocation>
</comment>
<keyword evidence="3" id="KW-0813">Transport</keyword>
<dbReference type="InterPro" id="IPR027417">
    <property type="entry name" value="P-loop_NTPase"/>
</dbReference>
<dbReference type="Pfam" id="PF08352">
    <property type="entry name" value="oligo_HPY"/>
    <property type="match status" value="1"/>
</dbReference>
<evidence type="ECO:0000256" key="5">
    <source>
        <dbReference type="ARBA" id="ARBA00022840"/>
    </source>
</evidence>
<dbReference type="PANTHER" id="PTHR43776:SF6">
    <property type="entry name" value="DIPEPTIDE TRANSPORT ATP-BINDING PROTEIN DPPF"/>
    <property type="match status" value="1"/>
</dbReference>
<dbReference type="Gene3D" id="3.40.50.300">
    <property type="entry name" value="P-loop containing nucleotide triphosphate hydrolases"/>
    <property type="match status" value="1"/>
</dbReference>
<dbReference type="GO" id="GO:0005886">
    <property type="term" value="C:plasma membrane"/>
    <property type="evidence" value="ECO:0007669"/>
    <property type="project" value="UniProtKB-SubCell"/>
</dbReference>
<dbReference type="EMBL" id="JACIDS010000003">
    <property type="protein sequence ID" value="MBB3931581.1"/>
    <property type="molecule type" value="Genomic_DNA"/>
</dbReference>
<accession>A0A840ARX0</accession>
<evidence type="ECO:0000256" key="1">
    <source>
        <dbReference type="ARBA" id="ARBA00004417"/>
    </source>
</evidence>
<comment type="similarity">
    <text evidence="2">Belongs to the ABC transporter superfamily.</text>
</comment>
<evidence type="ECO:0000256" key="2">
    <source>
        <dbReference type="ARBA" id="ARBA00005417"/>
    </source>
</evidence>
<dbReference type="PROSITE" id="PS00211">
    <property type="entry name" value="ABC_TRANSPORTER_1"/>
    <property type="match status" value="1"/>
</dbReference>
<dbReference type="InterPro" id="IPR003593">
    <property type="entry name" value="AAA+_ATPase"/>
</dbReference>
<dbReference type="FunFam" id="3.40.50.300:FF:000016">
    <property type="entry name" value="Oligopeptide ABC transporter ATP-binding component"/>
    <property type="match status" value="1"/>
</dbReference>
<sequence>MNATVLEASHLARHYRVSRGAFAPTATVKGLADASFRLEAGRTLAIVGESGCGKSTLARLVAMIEPPTSGRLDIGGVDIGTADKSALRALRTDVQIVFQNPYGSLNPRQTILDALTEPLALNGRGGNAAARREAARAMLQRVGLRPEHADRYPHMFSGGQRQRIAIARALMLQPKILVLDEPVSALDLSVQAQVLNLLVDLQQSFGLAYLFISHSLSVVRHMADEVAVMYLGRIVEQAPRDALFDNPLHPYTQALLSATPVADPERPRERIRLTGELPSPFNPPAGCAFNPRCPLAFDRCRRERPELEIHGETLVACWAANEAMSGRTL</sequence>
<evidence type="ECO:0000313" key="8">
    <source>
        <dbReference type="Proteomes" id="UP000553963"/>
    </source>
</evidence>
<dbReference type="Proteomes" id="UP000553963">
    <property type="component" value="Unassembled WGS sequence"/>
</dbReference>
<dbReference type="InterPro" id="IPR017871">
    <property type="entry name" value="ABC_transporter-like_CS"/>
</dbReference>
<feature type="domain" description="ABC transporter" evidence="6">
    <location>
        <begin position="12"/>
        <end position="256"/>
    </location>
</feature>
<dbReference type="Pfam" id="PF00005">
    <property type="entry name" value="ABC_tran"/>
    <property type="match status" value="1"/>
</dbReference>
<reference evidence="7 8" key="1">
    <citation type="submission" date="2020-08" db="EMBL/GenBank/DDBJ databases">
        <title>Genomic Encyclopedia of Type Strains, Phase IV (KMG-IV): sequencing the most valuable type-strain genomes for metagenomic binning, comparative biology and taxonomic classification.</title>
        <authorList>
            <person name="Goeker M."/>
        </authorList>
    </citation>
    <scope>NUCLEOTIDE SEQUENCE [LARGE SCALE GENOMIC DNA]</scope>
    <source>
        <strain evidence="7 8">DSM 25966</strain>
    </source>
</reference>
<dbReference type="RefSeq" id="WP_183399205.1">
    <property type="nucleotide sequence ID" value="NZ_JACIDS010000003.1"/>
</dbReference>
<dbReference type="GO" id="GO:0055085">
    <property type="term" value="P:transmembrane transport"/>
    <property type="evidence" value="ECO:0007669"/>
    <property type="project" value="UniProtKB-ARBA"/>
</dbReference>
<name>A0A840ARX0_9HYPH</name>
<dbReference type="SUPFAM" id="SSF52540">
    <property type="entry name" value="P-loop containing nucleoside triphosphate hydrolases"/>
    <property type="match status" value="1"/>
</dbReference>
<keyword evidence="5 7" id="KW-0067">ATP-binding</keyword>
<dbReference type="GO" id="GO:0015833">
    <property type="term" value="P:peptide transport"/>
    <property type="evidence" value="ECO:0007669"/>
    <property type="project" value="InterPro"/>
</dbReference>
<proteinExistence type="inferred from homology"/>
<dbReference type="SMART" id="SM00382">
    <property type="entry name" value="AAA"/>
    <property type="match status" value="1"/>
</dbReference>
<dbReference type="InterPro" id="IPR003439">
    <property type="entry name" value="ABC_transporter-like_ATP-bd"/>
</dbReference>
<evidence type="ECO:0000313" key="7">
    <source>
        <dbReference type="EMBL" id="MBB3931581.1"/>
    </source>
</evidence>
<dbReference type="GO" id="GO:0016887">
    <property type="term" value="F:ATP hydrolysis activity"/>
    <property type="evidence" value="ECO:0007669"/>
    <property type="project" value="InterPro"/>
</dbReference>
<dbReference type="NCBIfam" id="TIGR01727">
    <property type="entry name" value="oligo_HPY"/>
    <property type="match status" value="1"/>
</dbReference>
<dbReference type="AlphaFoldDB" id="A0A840ARX0"/>
<gene>
    <name evidence="7" type="ORF">GGR25_002631</name>
</gene>
<dbReference type="NCBIfam" id="NF008453">
    <property type="entry name" value="PRK11308.1"/>
    <property type="match status" value="1"/>
</dbReference>
<comment type="caution">
    <text evidence="7">The sequence shown here is derived from an EMBL/GenBank/DDBJ whole genome shotgun (WGS) entry which is preliminary data.</text>
</comment>
<evidence type="ECO:0000259" key="6">
    <source>
        <dbReference type="PROSITE" id="PS50893"/>
    </source>
</evidence>
<dbReference type="PANTHER" id="PTHR43776">
    <property type="entry name" value="TRANSPORT ATP-BINDING PROTEIN"/>
    <property type="match status" value="1"/>
</dbReference>
<dbReference type="InterPro" id="IPR050319">
    <property type="entry name" value="ABC_transp_ATP-bind"/>
</dbReference>